<reference evidence="2" key="1">
    <citation type="submission" date="2022-11" db="EMBL/GenBank/DDBJ databases">
        <authorList>
            <person name="Somphong A."/>
            <person name="Phongsopitanun W."/>
        </authorList>
    </citation>
    <scope>NUCLEOTIDE SEQUENCE</scope>
    <source>
        <strain evidence="2">Pm04-4</strain>
    </source>
</reference>
<dbReference type="RefSeq" id="WP_267561266.1">
    <property type="nucleotide sequence ID" value="NZ_JAPNTZ010000002.1"/>
</dbReference>
<comment type="caution">
    <text evidence="2">The sequence shown here is derived from an EMBL/GenBank/DDBJ whole genome shotgun (WGS) entry which is preliminary data.</text>
</comment>
<evidence type="ECO:0000313" key="2">
    <source>
        <dbReference type="EMBL" id="MCY1137325.1"/>
    </source>
</evidence>
<keyword evidence="1" id="KW-1133">Transmembrane helix</keyword>
<keyword evidence="1" id="KW-0812">Transmembrane</keyword>
<organism evidence="2 3">
    <name type="scientific">Paractinoplanes pyxinae</name>
    <dbReference type="NCBI Taxonomy" id="2997416"/>
    <lineage>
        <taxon>Bacteria</taxon>
        <taxon>Bacillati</taxon>
        <taxon>Actinomycetota</taxon>
        <taxon>Actinomycetes</taxon>
        <taxon>Micromonosporales</taxon>
        <taxon>Micromonosporaceae</taxon>
        <taxon>Paractinoplanes</taxon>
    </lineage>
</organism>
<dbReference type="Proteomes" id="UP001151002">
    <property type="component" value="Unassembled WGS sequence"/>
</dbReference>
<gene>
    <name evidence="2" type="ORF">OWR29_04880</name>
</gene>
<evidence type="ECO:0000313" key="3">
    <source>
        <dbReference type="Proteomes" id="UP001151002"/>
    </source>
</evidence>
<name>A0ABT4AV64_9ACTN</name>
<keyword evidence="1" id="KW-0472">Membrane</keyword>
<proteinExistence type="predicted"/>
<accession>A0ABT4AV64</accession>
<protein>
    <submittedName>
        <fullName evidence="2">Uncharacterized protein</fullName>
    </submittedName>
</protein>
<sequence>MKLSDLLETAREDAPAARYTVDDVVAAGRRRKRRRNTGWAIAALLAVFAAIGVPQLVARPSVPPATPPPPRSGSLDLLFSGYRSGDLRVGDPEWVSLTNQLASIGREVSPGVYRSVGRIAFYPAGSLAQTSWLGGPMEPAGVINGHAANFITVSRNALVKDTSLLTWKNADGSMVLMAAHENRLSRAEMVRLATAFRVTAPRPARLPFAISWMPPTMRLVAVDVSRPEAATALVTPARDGIGFELEPVYEQAAFVDAWSDPALNSAPRPIGLSFPRSTPGKASAPSGGIVIGVQRGFVPGTGPTPDCAEFTLQFHARQCVAAPDATSNVVARAGYDVPVADLERVATAARTVGVINDPETWPTAREALPASAWVER</sequence>
<feature type="transmembrane region" description="Helical" evidence="1">
    <location>
        <begin position="39"/>
        <end position="58"/>
    </location>
</feature>
<dbReference type="EMBL" id="JAPNTZ010000002">
    <property type="protein sequence ID" value="MCY1137325.1"/>
    <property type="molecule type" value="Genomic_DNA"/>
</dbReference>
<evidence type="ECO:0000256" key="1">
    <source>
        <dbReference type="SAM" id="Phobius"/>
    </source>
</evidence>
<keyword evidence="3" id="KW-1185">Reference proteome</keyword>